<gene>
    <name evidence="1" type="ORF">TKK_018504</name>
</gene>
<proteinExistence type="predicted"/>
<protein>
    <recommendedName>
        <fullName evidence="3">Transposase</fullName>
    </recommendedName>
</protein>
<dbReference type="PANTHER" id="PTHR46113:SF1">
    <property type="entry name" value="PEPTIDASE M17 LEUCYL AMINOPEPTIDASE N-TERMINAL DOMAIN-CONTAINING PROTEIN"/>
    <property type="match status" value="1"/>
</dbReference>
<evidence type="ECO:0000313" key="2">
    <source>
        <dbReference type="Proteomes" id="UP001627154"/>
    </source>
</evidence>
<dbReference type="AlphaFoldDB" id="A0ABD2VZF9"/>
<evidence type="ECO:0000313" key="1">
    <source>
        <dbReference type="EMBL" id="KAL3385989.1"/>
    </source>
</evidence>
<reference evidence="1 2" key="1">
    <citation type="journal article" date="2024" name="bioRxiv">
        <title>A reference genome for Trichogramma kaykai: A tiny desert-dwelling parasitoid wasp with competing sex-ratio distorters.</title>
        <authorList>
            <person name="Culotta J."/>
            <person name="Lindsey A.R."/>
        </authorList>
    </citation>
    <scope>NUCLEOTIDE SEQUENCE [LARGE SCALE GENOMIC DNA]</scope>
    <source>
        <strain evidence="1 2">KSX58</strain>
    </source>
</reference>
<comment type="caution">
    <text evidence="1">The sequence shown here is derived from an EMBL/GenBank/DDBJ whole genome shotgun (WGS) entry which is preliminary data.</text>
</comment>
<accession>A0ABD2VZF9</accession>
<evidence type="ECO:0008006" key="3">
    <source>
        <dbReference type="Google" id="ProtNLM"/>
    </source>
</evidence>
<keyword evidence="2" id="KW-1185">Reference proteome</keyword>
<dbReference type="Proteomes" id="UP001627154">
    <property type="component" value="Unassembled WGS sequence"/>
</dbReference>
<dbReference type="PANTHER" id="PTHR46113">
    <property type="entry name" value="SNAC DOMAIN-CONTAINING PROTEIN"/>
    <property type="match status" value="1"/>
</dbReference>
<name>A0ABD2VZF9_9HYME</name>
<sequence length="372" mass="43000">MRSILRERKAKQLKELFTNLDLEYITVHWDGKMIDDANSGKKALDESLPSSYENTEKIINAPILKDQKATNTFNSIYESLENWEVLDLVLAVCADTTNTNFGCRGGAAILLEQKLERDWLYLPCRHHIFELVLSIAFTTKIPGSSGPNVPILINFRKKWSTLNLNVENGLEGLEPELVEKKQGIIDFIKLNLQNQQPRDDYEELLELSLLFLGVEVENIRLRRPGAFHHARWMSKLNYTLKVYLLRNSFDLGDLEAAMLSICKFIVFVYLKQWFTAPVAQQFLKDLDLTFLSSDCGTWEENKLYTANRDKLKEVPVINDRAERGVKLMEECANSLITDESQKQSLLQVVEDYNKRFKDSTKKTVVEELRRNK</sequence>
<organism evidence="1 2">
    <name type="scientific">Trichogramma kaykai</name>
    <dbReference type="NCBI Taxonomy" id="54128"/>
    <lineage>
        <taxon>Eukaryota</taxon>
        <taxon>Metazoa</taxon>
        <taxon>Ecdysozoa</taxon>
        <taxon>Arthropoda</taxon>
        <taxon>Hexapoda</taxon>
        <taxon>Insecta</taxon>
        <taxon>Pterygota</taxon>
        <taxon>Neoptera</taxon>
        <taxon>Endopterygota</taxon>
        <taxon>Hymenoptera</taxon>
        <taxon>Apocrita</taxon>
        <taxon>Proctotrupomorpha</taxon>
        <taxon>Chalcidoidea</taxon>
        <taxon>Trichogrammatidae</taxon>
        <taxon>Trichogramma</taxon>
    </lineage>
</organism>
<dbReference type="EMBL" id="JBJJXI010000149">
    <property type="protein sequence ID" value="KAL3385989.1"/>
    <property type="molecule type" value="Genomic_DNA"/>
</dbReference>